<reference evidence="2" key="1">
    <citation type="submission" date="2020-05" db="EMBL/GenBank/DDBJ databases">
        <title>Mycena genomes resolve the evolution of fungal bioluminescence.</title>
        <authorList>
            <person name="Tsai I.J."/>
        </authorList>
    </citation>
    <scope>NUCLEOTIDE SEQUENCE</scope>
    <source>
        <strain evidence="2">CCC161011</strain>
    </source>
</reference>
<evidence type="ECO:0000313" key="3">
    <source>
        <dbReference type="Proteomes" id="UP000620124"/>
    </source>
</evidence>
<feature type="chain" id="PRO_5034370420" evidence="1">
    <location>
        <begin position="23"/>
        <end position="117"/>
    </location>
</feature>
<accession>A0A8H7DB18</accession>
<keyword evidence="3" id="KW-1185">Reference proteome</keyword>
<keyword evidence="1" id="KW-0732">Signal</keyword>
<evidence type="ECO:0000256" key="1">
    <source>
        <dbReference type="SAM" id="SignalP"/>
    </source>
</evidence>
<gene>
    <name evidence="2" type="ORF">MVEN_00496300</name>
</gene>
<dbReference type="AlphaFoldDB" id="A0A8H7DB18"/>
<dbReference type="Proteomes" id="UP000620124">
    <property type="component" value="Unassembled WGS sequence"/>
</dbReference>
<sequence>MFSATIATTVITLLFSMPLSHAKSCLTPPCVSLHRGSGCSGSGSAFLADYVPTCQGNCYQFDSFDSVEVSGSWIRGTDCHIYSDINCQHEVKNSGNVFFDSCVNTPGAKSMKCYFNC</sequence>
<feature type="signal peptide" evidence="1">
    <location>
        <begin position="1"/>
        <end position="22"/>
    </location>
</feature>
<dbReference type="OrthoDB" id="2986332at2759"/>
<organism evidence="2 3">
    <name type="scientific">Mycena venus</name>
    <dbReference type="NCBI Taxonomy" id="2733690"/>
    <lineage>
        <taxon>Eukaryota</taxon>
        <taxon>Fungi</taxon>
        <taxon>Dikarya</taxon>
        <taxon>Basidiomycota</taxon>
        <taxon>Agaricomycotina</taxon>
        <taxon>Agaricomycetes</taxon>
        <taxon>Agaricomycetidae</taxon>
        <taxon>Agaricales</taxon>
        <taxon>Marasmiineae</taxon>
        <taxon>Mycenaceae</taxon>
        <taxon>Mycena</taxon>
    </lineage>
</organism>
<evidence type="ECO:0000313" key="2">
    <source>
        <dbReference type="EMBL" id="KAF7366192.1"/>
    </source>
</evidence>
<comment type="caution">
    <text evidence="2">The sequence shown here is derived from an EMBL/GenBank/DDBJ whole genome shotgun (WGS) entry which is preliminary data.</text>
</comment>
<proteinExistence type="predicted"/>
<name>A0A8H7DB18_9AGAR</name>
<protein>
    <submittedName>
        <fullName evidence="2">Uncharacterized protein</fullName>
    </submittedName>
</protein>
<dbReference type="EMBL" id="JACAZI010000003">
    <property type="protein sequence ID" value="KAF7366192.1"/>
    <property type="molecule type" value="Genomic_DNA"/>
</dbReference>